<keyword evidence="5" id="KW-0249">Electron transport</keyword>
<dbReference type="PANTHER" id="PTHR24193:SF121">
    <property type="entry name" value="ADA2A-CONTAINING COMPLEX COMPONENT 3, ISOFORM D"/>
    <property type="match status" value="1"/>
</dbReference>
<dbReference type="Proteomes" id="UP000215931">
    <property type="component" value="Unassembled WGS sequence"/>
</dbReference>
<evidence type="ECO:0000256" key="3">
    <source>
        <dbReference type="ARBA" id="ARBA00022723"/>
    </source>
</evidence>
<comment type="caution">
    <text evidence="12">The sequence shown here is derived from an EMBL/GenBank/DDBJ whole genome shotgun (WGS) entry which is preliminary data.</text>
</comment>
<proteinExistence type="predicted"/>
<keyword evidence="6 9" id="KW-0408">Iron</keyword>
<dbReference type="SUPFAM" id="SSF46626">
    <property type="entry name" value="Cytochrome c"/>
    <property type="match status" value="1"/>
</dbReference>
<dbReference type="GO" id="GO:0020037">
    <property type="term" value="F:heme binding"/>
    <property type="evidence" value="ECO:0007669"/>
    <property type="project" value="InterPro"/>
</dbReference>
<dbReference type="PROSITE" id="PS50088">
    <property type="entry name" value="ANK_REPEAT"/>
    <property type="match status" value="3"/>
</dbReference>
<keyword evidence="7 8" id="KW-0040">ANK repeat</keyword>
<evidence type="ECO:0000256" key="9">
    <source>
        <dbReference type="PROSITE-ProRule" id="PRU00433"/>
    </source>
</evidence>
<dbReference type="PROSITE" id="PS50297">
    <property type="entry name" value="ANK_REP_REGION"/>
    <property type="match status" value="3"/>
</dbReference>
<gene>
    <name evidence="12" type="ORF">CIT31_22490</name>
</gene>
<evidence type="ECO:0000256" key="5">
    <source>
        <dbReference type="ARBA" id="ARBA00022982"/>
    </source>
</evidence>
<protein>
    <recommendedName>
        <fullName evidence="11">Cytochrome c domain-containing protein</fullName>
    </recommendedName>
</protein>
<evidence type="ECO:0000256" key="8">
    <source>
        <dbReference type="PROSITE-ProRule" id="PRU00023"/>
    </source>
</evidence>
<feature type="repeat" description="ANK" evidence="8">
    <location>
        <begin position="51"/>
        <end position="83"/>
    </location>
</feature>
<reference evidence="12 13" key="1">
    <citation type="submission" date="2017-08" db="EMBL/GenBank/DDBJ databases">
        <title>Mesorhizobium wenxinae sp. nov., a novel rhizobial species isolated from root nodules of chickpea (Cicer arietinum L.).</title>
        <authorList>
            <person name="Zhang J."/>
        </authorList>
    </citation>
    <scope>NUCLEOTIDE SEQUENCE [LARGE SCALE GENOMIC DNA]</scope>
    <source>
        <strain evidence="13">WYCCWR 10019</strain>
    </source>
</reference>
<dbReference type="InterPro" id="IPR009056">
    <property type="entry name" value="Cyt_c-like_dom"/>
</dbReference>
<keyword evidence="4" id="KW-0677">Repeat</keyword>
<dbReference type="PRINTS" id="PR01415">
    <property type="entry name" value="ANKYRIN"/>
</dbReference>
<evidence type="ECO:0000256" key="7">
    <source>
        <dbReference type="ARBA" id="ARBA00023043"/>
    </source>
</evidence>
<keyword evidence="10" id="KW-0732">Signal</keyword>
<evidence type="ECO:0000256" key="6">
    <source>
        <dbReference type="ARBA" id="ARBA00023004"/>
    </source>
</evidence>
<feature type="domain" description="Cytochrome c" evidence="11">
    <location>
        <begin position="188"/>
        <end position="289"/>
    </location>
</feature>
<feature type="chain" id="PRO_5012673352" description="Cytochrome c domain-containing protein" evidence="10">
    <location>
        <begin position="22"/>
        <end position="296"/>
    </location>
</feature>
<accession>A0A271KDJ0</accession>
<sequence length="296" mass="31888">MRVFLLFIPLLLLHIPIVSHAADIHDAAMKGDVAAITAALDAGAGIDESDGNATPLYFAVWMGHIEAAKLLIERGADVNAQTTWGPPLMAAVGIGKIDLLNLLLERDADPNSDRGGESALHVAVTLGCFDCVKALVEAGADVNAKSMDGKTPLHLAKRGGQREVADYLMSHGVVLPTPAPILMKLASADVEKGRTYFTRVCGPCHNAEPKGRNKIGPNLWSVVGRDKASMADMRYSDALLSWEGVWTYEDLNRYLFGPMLTTPGVKMETPGVPDETERADLIAYLRTLRDKPIPLP</sequence>
<dbReference type="SUPFAM" id="SSF48403">
    <property type="entry name" value="Ankyrin repeat"/>
    <property type="match status" value="1"/>
</dbReference>
<name>A0A271KDJ0_9HYPH</name>
<feature type="signal peptide" evidence="10">
    <location>
        <begin position="1"/>
        <end position="21"/>
    </location>
</feature>
<dbReference type="GO" id="GO:0046872">
    <property type="term" value="F:metal ion binding"/>
    <property type="evidence" value="ECO:0007669"/>
    <property type="project" value="UniProtKB-KW"/>
</dbReference>
<feature type="repeat" description="ANK" evidence="8">
    <location>
        <begin position="115"/>
        <end position="147"/>
    </location>
</feature>
<dbReference type="InterPro" id="IPR036770">
    <property type="entry name" value="Ankyrin_rpt-contain_sf"/>
</dbReference>
<dbReference type="Gene3D" id="1.25.40.20">
    <property type="entry name" value="Ankyrin repeat-containing domain"/>
    <property type="match status" value="2"/>
</dbReference>
<dbReference type="InterPro" id="IPR036909">
    <property type="entry name" value="Cyt_c-like_dom_sf"/>
</dbReference>
<dbReference type="Pfam" id="PF13637">
    <property type="entry name" value="Ank_4"/>
    <property type="match status" value="1"/>
</dbReference>
<feature type="repeat" description="ANK" evidence="8">
    <location>
        <begin position="148"/>
        <end position="173"/>
    </location>
</feature>
<evidence type="ECO:0000313" key="13">
    <source>
        <dbReference type="Proteomes" id="UP000215931"/>
    </source>
</evidence>
<dbReference type="GO" id="GO:0045944">
    <property type="term" value="P:positive regulation of transcription by RNA polymerase II"/>
    <property type="evidence" value="ECO:0007669"/>
    <property type="project" value="TreeGrafter"/>
</dbReference>
<dbReference type="OrthoDB" id="8052864at2"/>
<dbReference type="PRINTS" id="PR00604">
    <property type="entry name" value="CYTCHRMECIAB"/>
</dbReference>
<dbReference type="RefSeq" id="WP_095520434.1">
    <property type="nucleotide sequence ID" value="NZ_NPKH01000027.1"/>
</dbReference>
<evidence type="ECO:0000256" key="1">
    <source>
        <dbReference type="ARBA" id="ARBA00022448"/>
    </source>
</evidence>
<dbReference type="Gene3D" id="1.10.760.10">
    <property type="entry name" value="Cytochrome c-like domain"/>
    <property type="match status" value="1"/>
</dbReference>
<dbReference type="SMART" id="SM00248">
    <property type="entry name" value="ANK"/>
    <property type="match status" value="5"/>
</dbReference>
<dbReference type="InterPro" id="IPR002110">
    <property type="entry name" value="Ankyrin_rpt"/>
</dbReference>
<dbReference type="InterPro" id="IPR050663">
    <property type="entry name" value="Ankyrin-SOCS_Box"/>
</dbReference>
<dbReference type="GO" id="GO:0000976">
    <property type="term" value="F:transcription cis-regulatory region binding"/>
    <property type="evidence" value="ECO:0007669"/>
    <property type="project" value="TreeGrafter"/>
</dbReference>
<keyword evidence="13" id="KW-1185">Reference proteome</keyword>
<evidence type="ECO:0000256" key="4">
    <source>
        <dbReference type="ARBA" id="ARBA00022737"/>
    </source>
</evidence>
<evidence type="ECO:0000313" key="12">
    <source>
        <dbReference type="EMBL" id="PAP93247.1"/>
    </source>
</evidence>
<keyword evidence="3 9" id="KW-0479">Metal-binding</keyword>
<dbReference type="GO" id="GO:0009055">
    <property type="term" value="F:electron transfer activity"/>
    <property type="evidence" value="ECO:0007669"/>
    <property type="project" value="InterPro"/>
</dbReference>
<keyword evidence="1" id="KW-0813">Transport</keyword>
<dbReference type="InterPro" id="IPR002327">
    <property type="entry name" value="Cyt_c_1A/1B"/>
</dbReference>
<dbReference type="PROSITE" id="PS51007">
    <property type="entry name" value="CYTC"/>
    <property type="match status" value="1"/>
</dbReference>
<dbReference type="Pfam" id="PF12796">
    <property type="entry name" value="Ank_2"/>
    <property type="match status" value="1"/>
</dbReference>
<dbReference type="PANTHER" id="PTHR24193">
    <property type="entry name" value="ANKYRIN REPEAT PROTEIN"/>
    <property type="match status" value="1"/>
</dbReference>
<dbReference type="Pfam" id="PF00034">
    <property type="entry name" value="Cytochrom_C"/>
    <property type="match status" value="1"/>
</dbReference>
<evidence type="ECO:0000256" key="2">
    <source>
        <dbReference type="ARBA" id="ARBA00022617"/>
    </source>
</evidence>
<evidence type="ECO:0000256" key="10">
    <source>
        <dbReference type="SAM" id="SignalP"/>
    </source>
</evidence>
<dbReference type="AlphaFoldDB" id="A0A271KDJ0"/>
<dbReference type="EMBL" id="NPKH01000027">
    <property type="protein sequence ID" value="PAP93247.1"/>
    <property type="molecule type" value="Genomic_DNA"/>
</dbReference>
<evidence type="ECO:0000259" key="11">
    <source>
        <dbReference type="PROSITE" id="PS51007"/>
    </source>
</evidence>
<keyword evidence="2 9" id="KW-0349">Heme</keyword>
<organism evidence="12 13">
    <name type="scientific">Mesorhizobium wenxiniae</name>
    <dbReference type="NCBI Taxonomy" id="2014805"/>
    <lineage>
        <taxon>Bacteria</taxon>
        <taxon>Pseudomonadati</taxon>
        <taxon>Pseudomonadota</taxon>
        <taxon>Alphaproteobacteria</taxon>
        <taxon>Hyphomicrobiales</taxon>
        <taxon>Phyllobacteriaceae</taxon>
        <taxon>Mesorhizobium</taxon>
    </lineage>
</organism>